<proteinExistence type="predicted"/>
<feature type="domain" description="Type VI secretion system IcmF C-terminal" evidence="3">
    <location>
        <begin position="1074"/>
        <end position="1178"/>
    </location>
</feature>
<dbReference type="PANTHER" id="PTHR36153">
    <property type="entry name" value="INNER MEMBRANE PROTEIN-RELATED"/>
    <property type="match status" value="1"/>
</dbReference>
<evidence type="ECO:0000259" key="5">
    <source>
        <dbReference type="Pfam" id="PF14331"/>
    </source>
</evidence>
<dbReference type="Pfam" id="PF06761">
    <property type="entry name" value="IcmF-related"/>
    <property type="match status" value="1"/>
</dbReference>
<feature type="transmembrane region" description="Helical" evidence="2">
    <location>
        <begin position="12"/>
        <end position="35"/>
    </location>
</feature>
<dbReference type="OrthoDB" id="9758229at2"/>
<keyword evidence="2" id="KW-0812">Transmembrane</keyword>
<dbReference type="InterPro" id="IPR009612">
    <property type="entry name" value="IcmF-rel"/>
</dbReference>
<evidence type="ECO:0000313" key="6">
    <source>
        <dbReference type="EMBL" id="OWQ84440.1"/>
    </source>
</evidence>
<sequence length="1197" mass="131458">MKRFLGWIFNRWVLLAVLLLAVALVIWIIGPLVAIGELRPLESEGSRWLTIGLIVLLVAGVIAWNRWRAKRGNTAVVNQLLQQPAADVPERDSPDMLAVRERFRQALQTLQRSRFGAEGSSGFGARLRSRFGGRYLYELPWYLIIGAPGSGKTTALRHSGLNFPLAEQMGEHAIRGVGGTRHCDWWFTDRAVLIDTAGRFTTQDSDPDNDKATWSGFLQMLRRSRPRQPINGALVTVSVTDLLARSPAERAQHAATVRARVQELQKDLDISFPIYLLVTKADLLAGFMDYFATLDKDQRAAPWGFTFPRQSASPLAGFGAEFDALEQRLQDGLIDRLQAERDPQRRARIYGFPAQFASLRGLLAEFAEGVFAPSPYEAQPPLRGVYFVSGTQEGTPIDRVLGSVARSYQLENAVQAPNQASGRSYFLNRLLGEVVFAEAGLGGTHRGWERRRNAMALTGYAVVALAGVGLISAWTISYLNNRRYVDEVSARADQVRQLLQATPNRATADLLPILPALEATRALAAVDDNVPWSRRMGLFQGNKLDSAARAAYQRMLGDAVLPRLTLRIEEQLRQGAATPETLYEALKAYVMLHDTAHFDAQALKQHIETDWLTTRRELTPDQRAQLGAHLDALLSQGGIASPLPEDTSLLKATRTQLATLALPQRVYNRLRAQGLGREFPDFTVARAAGHNAALVFTRVNGAPLTQGVPGLYTRDAYLRGFQPRVGQVADELAAEQPWVLGVPDAPKDAAAMVRANAPLVDEVRRLYLNDYASSWETFLADVRLLPMATVPQSVERSRLLSAPDNPLVPFLRAASRETTLTQPGNAIENAERRAADLVQQSREKIAGMFSGKPGQPGQPGLSGTDPNAPRIENIVDDRFASLRLMVTAPPGGGKAPLDDTIGLIAEANLMLTAADSALKGGSAPPPSPVPNRLKAEAARMPQPLRAMLDELGTSSARVSQGAMRQNLGMEVRSQVGEFCQQAVAGRYPLDRNSTRDATQADFAMLFGPGGKIDQLFQQKLAPYVDTTTRPWKFRAVEGTPLGGDAGTLPQFQRAAAIKETFFPGTSTPSLRLDFKPVEMDTTIQQFILDVDGQIVRYSHGPQIPMSIQWPGPRGSSQVRVQFSPASASGSSGMVNDGPWALFRLFERFKIEPTNAPERFRVIFDIDGRKAVFEVTTSSVRNPFRLPELNQFHCPTGL</sequence>
<dbReference type="EMBL" id="NIOF01000016">
    <property type="protein sequence ID" value="OWQ84440.1"/>
    <property type="molecule type" value="Genomic_DNA"/>
</dbReference>
<evidence type="ECO:0008006" key="8">
    <source>
        <dbReference type="Google" id="ProtNLM"/>
    </source>
</evidence>
<dbReference type="InterPro" id="IPR027417">
    <property type="entry name" value="P-loop_NTPase"/>
</dbReference>
<dbReference type="InterPro" id="IPR010623">
    <property type="entry name" value="IcmF_C"/>
</dbReference>
<feature type="region of interest" description="Disordered" evidence="1">
    <location>
        <begin position="848"/>
        <end position="867"/>
    </location>
</feature>
<name>A0A246IW56_9BURK</name>
<feature type="domain" description="IcmF-related" evidence="4">
    <location>
        <begin position="514"/>
        <end position="819"/>
    </location>
</feature>
<organism evidence="6 7">
    <name type="scientific">Roseateles aquatilis</name>
    <dbReference type="NCBI Taxonomy" id="431061"/>
    <lineage>
        <taxon>Bacteria</taxon>
        <taxon>Pseudomonadati</taxon>
        <taxon>Pseudomonadota</taxon>
        <taxon>Betaproteobacteria</taxon>
        <taxon>Burkholderiales</taxon>
        <taxon>Sphaerotilaceae</taxon>
        <taxon>Roseateles</taxon>
    </lineage>
</organism>
<dbReference type="Pfam" id="PF06744">
    <property type="entry name" value="IcmF_C"/>
    <property type="match status" value="1"/>
</dbReference>
<dbReference type="InterPro" id="IPR053156">
    <property type="entry name" value="T6SS_TssM-like"/>
</dbReference>
<dbReference type="Pfam" id="PF14331">
    <property type="entry name" value="IcmF-related_N"/>
    <property type="match status" value="1"/>
</dbReference>
<keyword evidence="2" id="KW-0472">Membrane</keyword>
<evidence type="ECO:0000259" key="3">
    <source>
        <dbReference type="Pfam" id="PF06744"/>
    </source>
</evidence>
<reference evidence="6 7" key="1">
    <citation type="journal article" date="2008" name="Int. J. Syst. Evol. Microbiol.">
        <title>Description of Roseateles aquatilis sp. nov. and Roseateles terrae sp. nov., in the class Betaproteobacteria, and emended description of the genus Roseateles.</title>
        <authorList>
            <person name="Gomila M."/>
            <person name="Bowien B."/>
            <person name="Falsen E."/>
            <person name="Moore E.R."/>
            <person name="Lalucat J."/>
        </authorList>
    </citation>
    <scope>NUCLEOTIDE SEQUENCE [LARGE SCALE GENOMIC DNA]</scope>
    <source>
        <strain evidence="6 7">CCUG 48205</strain>
    </source>
</reference>
<feature type="transmembrane region" description="Helical" evidence="2">
    <location>
        <begin position="47"/>
        <end position="64"/>
    </location>
</feature>
<keyword evidence="7" id="KW-1185">Reference proteome</keyword>
<comment type="caution">
    <text evidence="6">The sequence shown here is derived from an EMBL/GenBank/DDBJ whole genome shotgun (WGS) entry which is preliminary data.</text>
</comment>
<feature type="transmembrane region" description="Helical" evidence="2">
    <location>
        <begin position="454"/>
        <end position="476"/>
    </location>
</feature>
<dbReference type="InterPro" id="IPR017731">
    <property type="entry name" value="TssM1-like"/>
</dbReference>
<feature type="domain" description="Type VI secretion system component TssM1 N-terminal" evidence="5">
    <location>
        <begin position="209"/>
        <end position="462"/>
    </location>
</feature>
<accession>A0A246IW56</accession>
<dbReference type="PANTHER" id="PTHR36153:SF1">
    <property type="entry name" value="TYPE VI SECRETION SYSTEM COMPONENT TSSM1"/>
    <property type="match status" value="1"/>
</dbReference>
<dbReference type="AlphaFoldDB" id="A0A246IW56"/>
<evidence type="ECO:0000256" key="2">
    <source>
        <dbReference type="SAM" id="Phobius"/>
    </source>
</evidence>
<dbReference type="Proteomes" id="UP000197468">
    <property type="component" value="Unassembled WGS sequence"/>
</dbReference>
<evidence type="ECO:0000313" key="7">
    <source>
        <dbReference type="Proteomes" id="UP000197468"/>
    </source>
</evidence>
<dbReference type="NCBIfam" id="TIGR03348">
    <property type="entry name" value="VI_IcmF"/>
    <property type="match status" value="1"/>
</dbReference>
<keyword evidence="2" id="KW-1133">Transmembrane helix</keyword>
<dbReference type="InterPro" id="IPR025743">
    <property type="entry name" value="TssM1_N"/>
</dbReference>
<evidence type="ECO:0000259" key="4">
    <source>
        <dbReference type="Pfam" id="PF06761"/>
    </source>
</evidence>
<protein>
    <recommendedName>
        <fullName evidence="8">Type VI secretion protein</fullName>
    </recommendedName>
</protein>
<evidence type="ECO:0000256" key="1">
    <source>
        <dbReference type="SAM" id="MobiDB-lite"/>
    </source>
</evidence>
<dbReference type="RefSeq" id="WP_088387722.1">
    <property type="nucleotide sequence ID" value="NZ_NIOF01000016.1"/>
</dbReference>
<dbReference type="SUPFAM" id="SSF52540">
    <property type="entry name" value="P-loop containing nucleoside triphosphate hydrolases"/>
    <property type="match status" value="1"/>
</dbReference>
<gene>
    <name evidence="6" type="ORF">CDN99_24435</name>
</gene>